<dbReference type="InterPro" id="IPR012312">
    <property type="entry name" value="Hemerythrin-like"/>
</dbReference>
<sequence>MPQITLDTLVSEIVAELPQTTDLFRHKRIDYYCDGKASLKEAATKRGYDPEKILFEIKDVETRKKNYHGLKPKAFDTITLINYIQMKHHRYLKEELVGLSSIVKKVAMVHGEKQTELRKVKQLFDRLRIELLNMMNKEDQYIFPILETYQTEPSEKLRKKVDAYLFELESKHDLTGGLLHELREITNDFQPPADACNTFQLVYKRLNELEKDTCDHIHIENHVLFKKVRQSGDLL</sequence>
<organism evidence="6 7">
    <name type="scientific">Gracilibacillus dipsosauri</name>
    <dbReference type="NCBI Taxonomy" id="178340"/>
    <lineage>
        <taxon>Bacteria</taxon>
        <taxon>Bacillati</taxon>
        <taxon>Bacillota</taxon>
        <taxon>Bacilli</taxon>
        <taxon>Bacillales</taxon>
        <taxon>Bacillaceae</taxon>
        <taxon>Gracilibacillus</taxon>
    </lineage>
</organism>
<dbReference type="InterPro" id="IPR019903">
    <property type="entry name" value="RIC_family"/>
</dbReference>
<evidence type="ECO:0000256" key="2">
    <source>
        <dbReference type="ARBA" id="ARBA00022490"/>
    </source>
</evidence>
<dbReference type="GO" id="GO:0005737">
    <property type="term" value="C:cytoplasm"/>
    <property type="evidence" value="ECO:0007669"/>
    <property type="project" value="UniProtKB-SubCell"/>
</dbReference>
<dbReference type="OrthoDB" id="9797132at2"/>
<reference evidence="6 7" key="1">
    <citation type="submission" date="2018-05" db="EMBL/GenBank/DDBJ databases">
        <title>Genomic analysis of Gracilibacillus dipsosauri DD1 reveals novel features of a salt-tolerant amylase.</title>
        <authorList>
            <person name="Deutch C.E."/>
            <person name="Yang S."/>
        </authorList>
    </citation>
    <scope>NUCLEOTIDE SEQUENCE [LARGE SCALE GENOMIC DNA]</scope>
    <source>
        <strain evidence="6 7">DD1</strain>
    </source>
</reference>
<comment type="caution">
    <text evidence="6">The sequence shown here is derived from an EMBL/GenBank/DDBJ whole genome shotgun (WGS) entry which is preliminary data.</text>
</comment>
<proteinExistence type="predicted"/>
<keyword evidence="3" id="KW-0479">Metal-binding</keyword>
<keyword evidence="4" id="KW-0408">Iron</keyword>
<dbReference type="EMBL" id="QGTD01000001">
    <property type="protein sequence ID" value="PWU70342.1"/>
    <property type="molecule type" value="Genomic_DNA"/>
</dbReference>
<dbReference type="NCBIfam" id="TIGR03652">
    <property type="entry name" value="FeS_repair_RIC"/>
    <property type="match status" value="1"/>
</dbReference>
<dbReference type="AlphaFoldDB" id="A0A317L377"/>
<gene>
    <name evidence="6" type="primary">ric</name>
    <name evidence="6" type="ORF">DLJ74_00435</name>
</gene>
<evidence type="ECO:0000256" key="1">
    <source>
        <dbReference type="ARBA" id="ARBA00004496"/>
    </source>
</evidence>
<dbReference type="Gene3D" id="1.10.3910.10">
    <property type="entry name" value="SP0561-like"/>
    <property type="match status" value="1"/>
</dbReference>
<protein>
    <submittedName>
        <fullName evidence="6">Iron-sulfur cluster repair di-iron protein</fullName>
    </submittedName>
</protein>
<dbReference type="RefSeq" id="WP_109982889.1">
    <property type="nucleotide sequence ID" value="NZ_QGTD01000001.1"/>
</dbReference>
<feature type="domain" description="Hemerythrin-like" evidence="5">
    <location>
        <begin position="84"/>
        <end position="227"/>
    </location>
</feature>
<comment type="subcellular location">
    <subcellularLocation>
        <location evidence="1">Cytoplasm</location>
    </subcellularLocation>
</comment>
<evidence type="ECO:0000256" key="3">
    <source>
        <dbReference type="ARBA" id="ARBA00022723"/>
    </source>
</evidence>
<dbReference type="Pfam" id="PF01814">
    <property type="entry name" value="Hemerythrin"/>
    <property type="match status" value="1"/>
</dbReference>
<keyword evidence="2" id="KW-0963">Cytoplasm</keyword>
<evidence type="ECO:0000313" key="6">
    <source>
        <dbReference type="EMBL" id="PWU70342.1"/>
    </source>
</evidence>
<dbReference type="PANTHER" id="PTHR36438">
    <property type="entry name" value="IRON-SULFUR CLUSTER REPAIR PROTEIN YTFE"/>
    <property type="match status" value="1"/>
</dbReference>
<dbReference type="Proteomes" id="UP000245624">
    <property type="component" value="Unassembled WGS sequence"/>
</dbReference>
<evidence type="ECO:0000256" key="4">
    <source>
        <dbReference type="ARBA" id="ARBA00023004"/>
    </source>
</evidence>
<keyword evidence="7" id="KW-1185">Reference proteome</keyword>
<dbReference type="Gene3D" id="1.20.120.520">
    <property type="entry name" value="nmb1532 protein domain like"/>
    <property type="match status" value="1"/>
</dbReference>
<evidence type="ECO:0000259" key="5">
    <source>
        <dbReference type="Pfam" id="PF01814"/>
    </source>
</evidence>
<name>A0A317L377_9BACI</name>
<dbReference type="SUPFAM" id="SSF140683">
    <property type="entry name" value="SP0561-like"/>
    <property type="match status" value="1"/>
</dbReference>
<dbReference type="PANTHER" id="PTHR36438:SF1">
    <property type="entry name" value="IRON-SULFUR CLUSTER REPAIR PROTEIN YTFE"/>
    <property type="match status" value="1"/>
</dbReference>
<dbReference type="GO" id="GO:0046872">
    <property type="term" value="F:metal ion binding"/>
    <property type="evidence" value="ECO:0007669"/>
    <property type="project" value="UniProtKB-KW"/>
</dbReference>
<dbReference type="InterPro" id="IPR038062">
    <property type="entry name" value="ScdA-like_N_sf"/>
</dbReference>
<accession>A0A317L377</accession>
<evidence type="ECO:0000313" key="7">
    <source>
        <dbReference type="Proteomes" id="UP000245624"/>
    </source>
</evidence>
<dbReference type="Pfam" id="PF04405">
    <property type="entry name" value="ScdA_N"/>
    <property type="match status" value="1"/>
</dbReference>